<reference evidence="3 4" key="1">
    <citation type="submission" date="2020-08" db="EMBL/GenBank/DDBJ databases">
        <title>Genemic of Streptomyces polyaspartic.</title>
        <authorList>
            <person name="Liu W."/>
        </authorList>
    </citation>
    <scope>NUCLEOTIDE SEQUENCE [LARGE SCALE GENOMIC DNA]</scope>
    <source>
        <strain evidence="3 4">TRM66268-LWL</strain>
    </source>
</reference>
<feature type="region of interest" description="Disordered" evidence="1">
    <location>
        <begin position="168"/>
        <end position="199"/>
    </location>
</feature>
<keyword evidence="4" id="KW-1185">Reference proteome</keyword>
<keyword evidence="2" id="KW-0812">Transmembrane</keyword>
<feature type="transmembrane region" description="Helical" evidence="2">
    <location>
        <begin position="141"/>
        <end position="163"/>
    </location>
</feature>
<protein>
    <submittedName>
        <fullName evidence="3">Uncharacterized protein</fullName>
    </submittedName>
</protein>
<keyword evidence="2" id="KW-0472">Membrane</keyword>
<dbReference type="Proteomes" id="UP000642284">
    <property type="component" value="Unassembled WGS sequence"/>
</dbReference>
<sequence>MFDGIRRNPWLKEITQRWFWEYAFEVVSGVLWSRSTWVLLGNAGTFLSALAGAVYLWSRPFSWAAYGVVQLACLFSQAVAMIPVVWPGRTATARDVGEFADSHQGLTVATVCGSWIFGVCPGLFLLTFFGVDVDSPPWSAVFLSGTALMLACIAGLITATAIADKVKETRREAPGPEGVSGPGDSGDSAAVDSGGFDGD</sequence>
<dbReference type="RefSeq" id="WP_187815454.1">
    <property type="nucleotide sequence ID" value="NZ_JACTVJ010000010.1"/>
</dbReference>
<gene>
    <name evidence="3" type="ORF">H9Y04_20875</name>
</gene>
<feature type="transmembrane region" description="Helical" evidence="2">
    <location>
        <begin position="106"/>
        <end position="129"/>
    </location>
</feature>
<name>A0ABR7SJ36_9ACTN</name>
<feature type="transmembrane region" description="Helical" evidence="2">
    <location>
        <begin position="63"/>
        <end position="86"/>
    </location>
</feature>
<evidence type="ECO:0000313" key="4">
    <source>
        <dbReference type="Proteomes" id="UP000642284"/>
    </source>
</evidence>
<evidence type="ECO:0000256" key="1">
    <source>
        <dbReference type="SAM" id="MobiDB-lite"/>
    </source>
</evidence>
<accession>A0ABR7SJ36</accession>
<feature type="transmembrane region" description="Helical" evidence="2">
    <location>
        <begin position="37"/>
        <end position="57"/>
    </location>
</feature>
<keyword evidence="2" id="KW-1133">Transmembrane helix</keyword>
<evidence type="ECO:0000313" key="3">
    <source>
        <dbReference type="EMBL" id="MBC9715007.1"/>
    </source>
</evidence>
<organism evidence="3 4">
    <name type="scientific">Streptomyces polyasparticus</name>
    <dbReference type="NCBI Taxonomy" id="2767826"/>
    <lineage>
        <taxon>Bacteria</taxon>
        <taxon>Bacillati</taxon>
        <taxon>Actinomycetota</taxon>
        <taxon>Actinomycetes</taxon>
        <taxon>Kitasatosporales</taxon>
        <taxon>Streptomycetaceae</taxon>
        <taxon>Streptomyces</taxon>
    </lineage>
</organism>
<evidence type="ECO:0000256" key="2">
    <source>
        <dbReference type="SAM" id="Phobius"/>
    </source>
</evidence>
<dbReference type="EMBL" id="JACTVJ010000010">
    <property type="protein sequence ID" value="MBC9715007.1"/>
    <property type="molecule type" value="Genomic_DNA"/>
</dbReference>
<comment type="caution">
    <text evidence="3">The sequence shown here is derived from an EMBL/GenBank/DDBJ whole genome shotgun (WGS) entry which is preliminary data.</text>
</comment>
<proteinExistence type="predicted"/>